<feature type="compositionally biased region" description="Low complexity" evidence="1">
    <location>
        <begin position="630"/>
        <end position="643"/>
    </location>
</feature>
<protein>
    <recommendedName>
        <fullName evidence="2">DH domain-containing protein</fullName>
    </recommendedName>
</protein>
<dbReference type="Gene3D" id="2.30.29.30">
    <property type="entry name" value="Pleckstrin-homology domain (PH domain)/Phosphotyrosine-binding domain (PTB)"/>
    <property type="match status" value="1"/>
</dbReference>
<feature type="region of interest" description="Disordered" evidence="1">
    <location>
        <begin position="1"/>
        <end position="22"/>
    </location>
</feature>
<dbReference type="InterPro" id="IPR035899">
    <property type="entry name" value="DBL_dom_sf"/>
</dbReference>
<dbReference type="SUPFAM" id="SSF48065">
    <property type="entry name" value="DBL homology domain (DH-domain)"/>
    <property type="match status" value="1"/>
</dbReference>
<proteinExistence type="predicted"/>
<dbReference type="SMART" id="SM00325">
    <property type="entry name" value="RhoGEF"/>
    <property type="match status" value="1"/>
</dbReference>
<dbReference type="EMBL" id="CAJPDQ010000015">
    <property type="protein sequence ID" value="CAF9920218.1"/>
    <property type="molecule type" value="Genomic_DNA"/>
</dbReference>
<dbReference type="InterPro" id="IPR011993">
    <property type="entry name" value="PH-like_dom_sf"/>
</dbReference>
<comment type="caution">
    <text evidence="3">The sequence shown here is derived from an EMBL/GenBank/DDBJ whole genome shotgun (WGS) entry which is preliminary data.</text>
</comment>
<dbReference type="Gene3D" id="1.20.900.10">
    <property type="entry name" value="Dbl homology (DH) domain"/>
    <property type="match status" value="1"/>
</dbReference>
<dbReference type="GO" id="GO:0005085">
    <property type="term" value="F:guanyl-nucleotide exchange factor activity"/>
    <property type="evidence" value="ECO:0007669"/>
    <property type="project" value="InterPro"/>
</dbReference>
<dbReference type="OrthoDB" id="8059989at2759"/>
<dbReference type="SUPFAM" id="SSF50729">
    <property type="entry name" value="PH domain-like"/>
    <property type="match status" value="1"/>
</dbReference>
<dbReference type="Proteomes" id="UP000664169">
    <property type="component" value="Unassembled WGS sequence"/>
</dbReference>
<accession>A0A8H3FDX0</accession>
<name>A0A8H3FDX0_9LECA</name>
<feature type="domain" description="DH" evidence="2">
    <location>
        <begin position="178"/>
        <end position="381"/>
    </location>
</feature>
<evidence type="ECO:0000256" key="1">
    <source>
        <dbReference type="SAM" id="MobiDB-lite"/>
    </source>
</evidence>
<feature type="compositionally biased region" description="Low complexity" evidence="1">
    <location>
        <begin position="1"/>
        <end position="15"/>
    </location>
</feature>
<dbReference type="InterPro" id="IPR000219">
    <property type="entry name" value="DH_dom"/>
</dbReference>
<organism evidence="3 4">
    <name type="scientific">Gomphillus americanus</name>
    <dbReference type="NCBI Taxonomy" id="1940652"/>
    <lineage>
        <taxon>Eukaryota</taxon>
        <taxon>Fungi</taxon>
        <taxon>Dikarya</taxon>
        <taxon>Ascomycota</taxon>
        <taxon>Pezizomycotina</taxon>
        <taxon>Lecanoromycetes</taxon>
        <taxon>OSLEUM clade</taxon>
        <taxon>Ostropomycetidae</taxon>
        <taxon>Ostropales</taxon>
        <taxon>Graphidaceae</taxon>
        <taxon>Gomphilloideae</taxon>
        <taxon>Gomphillus</taxon>
    </lineage>
</organism>
<sequence>MRTSSQRLSGESSRSYRSLPPVDDPVISSVIRESVVRSRASSLHNLPLSETREATDDHPFRRWLTKLHKRSFVKRKVVNPRQQRWKLNEFEDDPPSPSSSRLFPQAPLRHRKSCSWNSGSTALLAATRSAFVSLSVLSEARQSLQDGSVFHLRGSRRSDRASTSIDVDAEALYERARKRRQIIDEILRTESEYILALKALDQLYSSVYLTATEPLKSDMEHMQTILGKLTDLHHELAHALQNVRGSDRDVAEPEEAASIALVFGSCVSRFFLYEEYASKYEEMLHNVGLASQNIPNWESYQRGFEMLSNSIIPAPRDNLGGKKSLTFGDLHIKPIQRLCKYPLLFADLCKHTPIIDGPSVHLELEKVLYRLRDTVMEINQATVDVAARDRMQRSWRLQDMLVFPDPLTAPYILQCLGPADMCGALYVAYRSGKSVTGSYVLCVLFKSYLVLALPAKQNGAKRYQVIANVALSTVKILDMSSEFGLQCLTMPYTWKILFEVDSAIFEILLVATSLDEQEKWQIAIQEAIERTTSKHDQFSIVCSGISPTGEAIGKPGSLLRSIAMKGTTSTRQQIIIQNTILERAGNIALTIKERMIHPVLTPRRSDRARIEEDIENAGCRETPKDHIMPRSKQLRASASSLLRKLSRSNKMQENRIA</sequence>
<dbReference type="PROSITE" id="PS50010">
    <property type="entry name" value="DH_2"/>
    <property type="match status" value="1"/>
</dbReference>
<dbReference type="PANTHER" id="PTHR45818">
    <property type="entry name" value="PROTEIN VAV"/>
    <property type="match status" value="1"/>
</dbReference>
<evidence type="ECO:0000313" key="3">
    <source>
        <dbReference type="EMBL" id="CAF9920218.1"/>
    </source>
</evidence>
<feature type="region of interest" description="Disordered" evidence="1">
    <location>
        <begin position="621"/>
        <end position="657"/>
    </location>
</feature>
<dbReference type="AlphaFoldDB" id="A0A8H3FDX0"/>
<keyword evidence="4" id="KW-1185">Reference proteome</keyword>
<dbReference type="PANTHER" id="PTHR45818:SF3">
    <property type="entry name" value="PROTEIN VAV"/>
    <property type="match status" value="1"/>
</dbReference>
<dbReference type="Pfam" id="PF00621">
    <property type="entry name" value="RhoGEF"/>
    <property type="match status" value="1"/>
</dbReference>
<evidence type="ECO:0000313" key="4">
    <source>
        <dbReference type="Proteomes" id="UP000664169"/>
    </source>
</evidence>
<dbReference type="GO" id="GO:0005737">
    <property type="term" value="C:cytoplasm"/>
    <property type="evidence" value="ECO:0007669"/>
    <property type="project" value="TreeGrafter"/>
</dbReference>
<gene>
    <name evidence="3" type="ORF">GOMPHAMPRED_002013</name>
</gene>
<reference evidence="3" key="1">
    <citation type="submission" date="2021-03" db="EMBL/GenBank/DDBJ databases">
        <authorList>
            <person name="Tagirdzhanova G."/>
        </authorList>
    </citation>
    <scope>NUCLEOTIDE SEQUENCE</scope>
</reference>
<evidence type="ECO:0000259" key="2">
    <source>
        <dbReference type="PROSITE" id="PS50010"/>
    </source>
</evidence>